<evidence type="ECO:0000313" key="7">
    <source>
        <dbReference type="Proteomes" id="UP001362999"/>
    </source>
</evidence>
<keyword evidence="4" id="KW-0456">Lyase</keyword>
<evidence type="ECO:0000256" key="3">
    <source>
        <dbReference type="ARBA" id="ARBA00022833"/>
    </source>
</evidence>
<keyword evidence="2" id="KW-0479">Metal-binding</keyword>
<dbReference type="InterPro" id="IPR011057">
    <property type="entry name" value="Mss4-like_sf"/>
</dbReference>
<evidence type="ECO:0000256" key="4">
    <source>
        <dbReference type="ARBA" id="ARBA00023239"/>
    </source>
</evidence>
<evidence type="ECO:0000259" key="5">
    <source>
        <dbReference type="PROSITE" id="PS51891"/>
    </source>
</evidence>
<dbReference type="Proteomes" id="UP001362999">
    <property type="component" value="Unassembled WGS sequence"/>
</dbReference>
<dbReference type="PANTHER" id="PTHR33337:SF40">
    <property type="entry name" value="CENP-V_GFA DOMAIN-CONTAINING PROTEIN-RELATED"/>
    <property type="match status" value="1"/>
</dbReference>
<dbReference type="Pfam" id="PF04828">
    <property type="entry name" value="GFA"/>
    <property type="match status" value="1"/>
</dbReference>
<gene>
    <name evidence="6" type="ORF">R3P38DRAFT_3036599</name>
</gene>
<sequence>MEQPKSITGGCNCGGVRYRVDFAQNHDWKQGPGTCQCTQCRKMSGSLIFNLHAVPISAVTWLSKTTYAEYNSSAQCFRAFCKTCGSSITWMDRSIGKEIELAIGTFDEEFLVGARDAEDKPLGAYGIALANPKGNHHFIRNEIQGVTDTDSRKGTRFWTVSKDGAMNDSEEGN</sequence>
<dbReference type="PANTHER" id="PTHR33337">
    <property type="entry name" value="GFA DOMAIN-CONTAINING PROTEIN"/>
    <property type="match status" value="1"/>
</dbReference>
<name>A0AAW0AC50_9AGAR</name>
<accession>A0AAW0AC50</accession>
<evidence type="ECO:0000256" key="1">
    <source>
        <dbReference type="ARBA" id="ARBA00005495"/>
    </source>
</evidence>
<dbReference type="SUPFAM" id="SSF51316">
    <property type="entry name" value="Mss4-like"/>
    <property type="match status" value="1"/>
</dbReference>
<proteinExistence type="inferred from homology"/>
<organism evidence="6 7">
    <name type="scientific">Favolaschia claudopus</name>
    <dbReference type="NCBI Taxonomy" id="2862362"/>
    <lineage>
        <taxon>Eukaryota</taxon>
        <taxon>Fungi</taxon>
        <taxon>Dikarya</taxon>
        <taxon>Basidiomycota</taxon>
        <taxon>Agaricomycotina</taxon>
        <taxon>Agaricomycetes</taxon>
        <taxon>Agaricomycetidae</taxon>
        <taxon>Agaricales</taxon>
        <taxon>Marasmiineae</taxon>
        <taxon>Mycenaceae</taxon>
        <taxon>Favolaschia</taxon>
    </lineage>
</organism>
<evidence type="ECO:0000256" key="2">
    <source>
        <dbReference type="ARBA" id="ARBA00022723"/>
    </source>
</evidence>
<dbReference type="Gene3D" id="3.90.1590.10">
    <property type="entry name" value="glutathione-dependent formaldehyde- activating enzyme (gfa)"/>
    <property type="match status" value="1"/>
</dbReference>
<dbReference type="InterPro" id="IPR006913">
    <property type="entry name" value="CENP-V/GFA"/>
</dbReference>
<dbReference type="AlphaFoldDB" id="A0AAW0AC50"/>
<reference evidence="6 7" key="1">
    <citation type="journal article" date="2024" name="J Genomics">
        <title>Draft genome sequencing and assembly of Favolaschia claudopus CIRM-BRFM 2984 isolated from oak limbs.</title>
        <authorList>
            <person name="Navarro D."/>
            <person name="Drula E."/>
            <person name="Chaduli D."/>
            <person name="Cazenave R."/>
            <person name="Ahrendt S."/>
            <person name="Wang J."/>
            <person name="Lipzen A."/>
            <person name="Daum C."/>
            <person name="Barry K."/>
            <person name="Grigoriev I.V."/>
            <person name="Favel A."/>
            <person name="Rosso M.N."/>
            <person name="Martin F."/>
        </authorList>
    </citation>
    <scope>NUCLEOTIDE SEQUENCE [LARGE SCALE GENOMIC DNA]</scope>
    <source>
        <strain evidence="6 7">CIRM-BRFM 2984</strain>
    </source>
</reference>
<protein>
    <submittedName>
        <fullName evidence="6">Mss4-like protein</fullName>
    </submittedName>
</protein>
<dbReference type="GO" id="GO:0016846">
    <property type="term" value="F:carbon-sulfur lyase activity"/>
    <property type="evidence" value="ECO:0007669"/>
    <property type="project" value="InterPro"/>
</dbReference>
<comment type="caution">
    <text evidence="6">The sequence shown here is derived from an EMBL/GenBank/DDBJ whole genome shotgun (WGS) entry which is preliminary data.</text>
</comment>
<dbReference type="PROSITE" id="PS51891">
    <property type="entry name" value="CENP_V_GFA"/>
    <property type="match status" value="1"/>
</dbReference>
<feature type="domain" description="CENP-V/GFA" evidence="5">
    <location>
        <begin position="7"/>
        <end position="118"/>
    </location>
</feature>
<evidence type="ECO:0000313" key="6">
    <source>
        <dbReference type="EMBL" id="KAK7006742.1"/>
    </source>
</evidence>
<dbReference type="EMBL" id="JAWWNJ010000075">
    <property type="protein sequence ID" value="KAK7006742.1"/>
    <property type="molecule type" value="Genomic_DNA"/>
</dbReference>
<keyword evidence="7" id="KW-1185">Reference proteome</keyword>
<comment type="similarity">
    <text evidence="1">Belongs to the Gfa family.</text>
</comment>
<keyword evidence="3" id="KW-0862">Zinc</keyword>
<dbReference type="GO" id="GO:0046872">
    <property type="term" value="F:metal ion binding"/>
    <property type="evidence" value="ECO:0007669"/>
    <property type="project" value="UniProtKB-KW"/>
</dbReference>